<dbReference type="GO" id="GO:0005744">
    <property type="term" value="C:TIM23 mitochondrial import inner membrane translocase complex"/>
    <property type="evidence" value="ECO:0007669"/>
    <property type="project" value="InterPro"/>
</dbReference>
<dbReference type="Proteomes" id="UP000887560">
    <property type="component" value="Unplaced"/>
</dbReference>
<dbReference type="Gene3D" id="1.10.8.10">
    <property type="entry name" value="DNA helicase RuvA subunit, C-terminal domain"/>
    <property type="match status" value="1"/>
</dbReference>
<dbReference type="Pfam" id="PF12062">
    <property type="entry name" value="HSNSD-CE"/>
    <property type="match status" value="1"/>
</dbReference>
<sequence>MKIPSEKLKPFTTEIAPECSKLISSLKNAGDFTIFVKGLDNITEWCSVFGKTELGRWVDVLNDCDAVLEAAVALANEIMSVDKNESQEAQIISVLRFTSLLFENTFGRSIYCSMDRLIKLLDSRKIWIVVATLRLLMVVSKCSRFITQHLNSDIWAGKLRLTPFAEFCSADFSYSHGFSIQPIPEMDEFVVDTNKSFNVSLNELKKYISESTAELKDSEKQFAFTKLRFLYSIKNQNERFYQIIARLISSSIICKCCSVLHFESTTKYQALADTLKTEALKTLASIVFLEKTKKIQFIVDTLGLKTYHGFCPSLLRNCIERLKAGKLEANGGTALNRSSLVPVLLGVVKTYSLPEQYISYVTRSVRIIDILTGIDVAQFNSNGGTDAIIKRFSHEVDQCKTQIPEQTTPGATLLCSQQRAALMKSLLNFIKRAVIDANLAVQMRRIMETEFPQSLIFIIQHSQYFGSSLLHCTVSLITNFIYQEPAQLTMLQNMKLTDALMNLIFDEKLPISRDLVCALPNVCSALCLNERGHNEFKLYNNQKPLEKIFRIIFSNKFLLSMRKRKTEILETAHMLGTSFDELIRHHPALRKDVMGILSEILEELLQSATSEDKCVSWSMGKAVIEDDSVEHVLLGDYMAIMGVMIETILSNRNVQDNIQTINELNIPVRLVKLLSEAKKPNPVLLNSSYLPNLANILCCILRQTSKVDDAFSYLLERCSFELSAYSTEKECQQERLFQLTRLSSLINTMNILMKSVIHAQGSYDSIRPLLLHHFATDDPSRVFIDTLFDTYKSMSSKLLANDKIFNAARQTTSQILEDTTKVRDLLRIDDDQSLYEQRMEVDSQATTVPSSSIFRTGNIHPPPSMYSVNQPISFTINIGRATTTAYSSGSDIFTNYRSGPTNSNSIESNSNTVGTTSEATPASNSTLTERSLNSVVYRCHRQISELITCIGKIFCNASVLKVRQRLAISLQLSHETIKKDFRNVSTLILGGVQRLLQTSEIDSSISALYFTTPLNFLKKFLIDDINNIQQLLPDFYLSGCYKNFFALVTDCFKSNITKEEFTTIIHSWLNIAQKFSSPNLATQRNGAQQQPPQQRITVDGFELKNFLAIAQKDTFSAICSMLKELMKHCETFSDDPSMPSTSTSSDKDKGGNEQAAFKLLEKLLEFMKGLLKDMMKLLELTEGKAEAPAEIPVGEIDPAKIQQLVEMGFSQSDAVDALLVTSSVPEAAEHLVSMLERNPTAPIVAASAALAEELASNAIVEAALDPQLSGPKALDDTQKRESTLMEQDTPLSALKPLNRDDLQERVEFICKDIVTHCLRLLNKNRSVVLGLAELITIFAEDHLARSWVDDEFIGLLINELSIELDKLSSGEQQKDDEYVFMISLVRTDLQVLCRIGANSLSICGRRYVNSKLLLNSNLRLTTMVRLYSNKNEVKTTMNITKEIAEPERSYLEDILDESEEKPKTTGQKVKRAAETSFYVSVGLASLAVLGGLVYLLLKELFSFSSPNGVYRDAFKRVKKDDRCFELFGDGLRAHGETSGRGRRRHIANQRFEKDGQQRLRIMFHLKGDKANGKVHAEVANIDGKWDYRFLIVECEDQRPHTIITTVLATKLLKNQPLIAFQVPVRLEQHLPGDILLLELNGIPRFSLIVFENFLTFYNLSSEQKEALNNFSKKYSVGIISFLELDSGRTTRKNFGEFEAFGGLEVKTVSFSSNSPIRKIGKDGCEYSLSETEQTDWTLFKEVLPNSIPLLEATTSDVDILYPAFIFNEGMHAIFGAKPDYWIVYIALLDTINYFAPDIYSENLERFIQIDIDDVFVGASGSLFTANDIRALINLQEELRNSIENFTFSLGFSGYFFRHGSDAEIEGNDFLVANAKNFNWFPHMWRHNHAHEHSSDYLLALMAQNKFFAENYGIPTKLSYAIAPIHSGVYPVYQPLFDGWKRMWNISVTSTEEYPHYWPSSQRRGFIYGNISVLPRQTCGLFTHTHYFHAYPGGINNFLNGIYGGAVFKTLLLNKFSIFMTHQQNFANDRLGSFTFSNLIKFVKCWTNLKLKWIEPVEMAKRYFEKFKSEETLLYTVSLFL</sequence>
<dbReference type="InterPro" id="IPR038552">
    <property type="entry name" value="Tim21_IMS_sf"/>
</dbReference>
<organism evidence="13 14">
    <name type="scientific">Meloidogyne floridensis</name>
    <dbReference type="NCBI Taxonomy" id="298350"/>
    <lineage>
        <taxon>Eukaryota</taxon>
        <taxon>Metazoa</taxon>
        <taxon>Ecdysozoa</taxon>
        <taxon>Nematoda</taxon>
        <taxon>Chromadorea</taxon>
        <taxon>Rhabditida</taxon>
        <taxon>Tylenchina</taxon>
        <taxon>Tylenchomorpha</taxon>
        <taxon>Tylenchoidea</taxon>
        <taxon>Meloidogynidae</taxon>
        <taxon>Meloidogyninae</taxon>
        <taxon>Meloidogyne</taxon>
    </lineage>
</organism>
<proteinExistence type="inferred from homology"/>
<evidence type="ECO:0000256" key="2">
    <source>
        <dbReference type="ARBA" id="ARBA00004555"/>
    </source>
</evidence>
<dbReference type="InterPro" id="IPR056793">
    <property type="entry name" value="HSNSD_N"/>
</dbReference>
<protein>
    <recommendedName>
        <fullName evidence="10">TIM21-like protein, mitochondrial</fullName>
    </recommendedName>
</protein>
<evidence type="ECO:0000256" key="7">
    <source>
        <dbReference type="ARBA" id="ARBA00023034"/>
    </source>
</evidence>
<evidence type="ECO:0000256" key="4">
    <source>
        <dbReference type="ARBA" id="ARBA00022692"/>
    </source>
</evidence>
<evidence type="ECO:0000256" key="5">
    <source>
        <dbReference type="ARBA" id="ARBA00022946"/>
    </source>
</evidence>
<name>A0A915NSS7_9BILA</name>
<dbReference type="GO" id="GO:0005794">
    <property type="term" value="C:Golgi apparatus"/>
    <property type="evidence" value="ECO:0007669"/>
    <property type="project" value="UniProtKB-SubCell"/>
</dbReference>
<dbReference type="InterPro" id="IPR010309">
    <property type="entry name" value="E3_Ub_ligase_DUF908"/>
</dbReference>
<dbReference type="Pfam" id="PF06012">
    <property type="entry name" value="DUF908"/>
    <property type="match status" value="1"/>
</dbReference>
<evidence type="ECO:0000259" key="12">
    <source>
        <dbReference type="PROSITE" id="PS50030"/>
    </source>
</evidence>
<dbReference type="PROSITE" id="PS50030">
    <property type="entry name" value="UBA"/>
    <property type="match status" value="1"/>
</dbReference>
<keyword evidence="7" id="KW-0333">Golgi apparatus</keyword>
<feature type="domain" description="UBA" evidence="12">
    <location>
        <begin position="1195"/>
        <end position="1234"/>
    </location>
</feature>
<dbReference type="PANTHER" id="PTHR13032">
    <property type="entry name" value="MITOCHONDRIAL IMPORT INNER MEMBRANE TRANSLOCASE SUBUNIT TIM21"/>
    <property type="match status" value="1"/>
</dbReference>
<evidence type="ECO:0000313" key="14">
    <source>
        <dbReference type="WBParaSite" id="scf7180000421460.g6986"/>
    </source>
</evidence>
<dbReference type="SUPFAM" id="SSF46934">
    <property type="entry name" value="UBA-like"/>
    <property type="match status" value="1"/>
</dbReference>
<dbReference type="InterPro" id="IPR015940">
    <property type="entry name" value="UBA"/>
</dbReference>
<dbReference type="GO" id="GO:0016787">
    <property type="term" value="F:hydrolase activity"/>
    <property type="evidence" value="ECO:0007669"/>
    <property type="project" value="InterPro"/>
</dbReference>
<dbReference type="InterPro" id="IPR013261">
    <property type="entry name" value="Tim21"/>
</dbReference>
<dbReference type="Pfam" id="PF06025">
    <property type="entry name" value="DUF913"/>
    <property type="match status" value="1"/>
</dbReference>
<feature type="compositionally biased region" description="Low complexity" evidence="11">
    <location>
        <begin position="902"/>
        <end position="911"/>
    </location>
</feature>
<dbReference type="PANTHER" id="PTHR13032:SF6">
    <property type="entry name" value="MITOCHONDRIAL IMPORT INNER MEMBRANE TRANSLOCASE SUBUNIT TIM21"/>
    <property type="match status" value="1"/>
</dbReference>
<keyword evidence="8" id="KW-0496">Mitochondrion</keyword>
<keyword evidence="13" id="KW-1185">Reference proteome</keyword>
<feature type="region of interest" description="Disordered" evidence="11">
    <location>
        <begin position="897"/>
        <end position="925"/>
    </location>
</feature>
<evidence type="ECO:0000256" key="3">
    <source>
        <dbReference type="ARBA" id="ARBA00010867"/>
    </source>
</evidence>
<evidence type="ECO:0000256" key="1">
    <source>
        <dbReference type="ARBA" id="ARBA00004304"/>
    </source>
</evidence>
<evidence type="ECO:0000256" key="9">
    <source>
        <dbReference type="ARBA" id="ARBA00023136"/>
    </source>
</evidence>
<dbReference type="Pfam" id="PF08294">
    <property type="entry name" value="TIM21"/>
    <property type="match status" value="1"/>
</dbReference>
<dbReference type="Pfam" id="PF00627">
    <property type="entry name" value="UBA"/>
    <property type="match status" value="1"/>
</dbReference>
<dbReference type="Gene3D" id="3.10.450.320">
    <property type="entry name" value="Mitochondrial import inner membrane translocase subunit Tim21"/>
    <property type="match status" value="1"/>
</dbReference>
<dbReference type="GO" id="GO:0015016">
    <property type="term" value="F:heparan sulfate N-sulfotransferase activity"/>
    <property type="evidence" value="ECO:0007669"/>
    <property type="project" value="InterPro"/>
</dbReference>
<keyword evidence="4" id="KW-0812">Transmembrane</keyword>
<comment type="subcellular location">
    <subcellularLocation>
        <location evidence="2">Golgi apparatus</location>
    </subcellularLocation>
    <subcellularLocation>
        <location evidence="1">Mitochondrion membrane</location>
        <topology evidence="1">Single-pass membrane protein</topology>
    </subcellularLocation>
</comment>
<dbReference type="GO" id="GO:0030150">
    <property type="term" value="P:protein import into mitochondrial matrix"/>
    <property type="evidence" value="ECO:0007669"/>
    <property type="project" value="InterPro"/>
</dbReference>
<evidence type="ECO:0000256" key="10">
    <source>
        <dbReference type="ARBA" id="ARBA00031620"/>
    </source>
</evidence>
<comment type="similarity">
    <text evidence="3">Belongs to the TIM21 family.</text>
</comment>
<evidence type="ECO:0000313" key="13">
    <source>
        <dbReference type="Proteomes" id="UP000887560"/>
    </source>
</evidence>
<feature type="compositionally biased region" description="Low complexity" evidence="11">
    <location>
        <begin position="1134"/>
        <end position="1144"/>
    </location>
</feature>
<dbReference type="InterPro" id="IPR009060">
    <property type="entry name" value="UBA-like_sf"/>
</dbReference>
<evidence type="ECO:0000256" key="6">
    <source>
        <dbReference type="ARBA" id="ARBA00022989"/>
    </source>
</evidence>
<reference evidence="14" key="1">
    <citation type="submission" date="2022-11" db="UniProtKB">
        <authorList>
            <consortium name="WormBaseParasite"/>
        </authorList>
    </citation>
    <scope>IDENTIFICATION</scope>
</reference>
<feature type="compositionally biased region" description="Polar residues" evidence="11">
    <location>
        <begin position="912"/>
        <end position="925"/>
    </location>
</feature>
<dbReference type="InterPro" id="IPR010314">
    <property type="entry name" value="E3_Ub_ligase_DUF913"/>
</dbReference>
<dbReference type="WBParaSite" id="scf7180000421460.g6986">
    <property type="protein sequence ID" value="scf7180000421460.g6986"/>
    <property type="gene ID" value="scf7180000421460.g6986"/>
</dbReference>
<accession>A0A915NSS7</accession>
<feature type="region of interest" description="Disordered" evidence="11">
    <location>
        <begin position="1132"/>
        <end position="1151"/>
    </location>
</feature>
<keyword evidence="9" id="KW-0472">Membrane</keyword>
<keyword evidence="5" id="KW-0809">Transit peptide</keyword>
<keyword evidence="6" id="KW-1133">Transmembrane helix</keyword>
<dbReference type="Pfam" id="PF25119">
    <property type="entry name" value="HSNSD_N"/>
    <property type="match status" value="1"/>
</dbReference>
<evidence type="ECO:0000256" key="11">
    <source>
        <dbReference type="SAM" id="MobiDB-lite"/>
    </source>
</evidence>
<dbReference type="InterPro" id="IPR021930">
    <property type="entry name" value="Heparan_SO4_deacetylase_dom"/>
</dbReference>
<evidence type="ECO:0000256" key="8">
    <source>
        <dbReference type="ARBA" id="ARBA00023128"/>
    </source>
</evidence>